<evidence type="ECO:0000313" key="3">
    <source>
        <dbReference type="EMBL" id="TCU57657.1"/>
    </source>
</evidence>
<dbReference type="InterPro" id="IPR014225">
    <property type="entry name" value="Spore_II_D_firmicutes"/>
</dbReference>
<dbReference type="NCBIfam" id="TIGR02870">
    <property type="entry name" value="spore_II_D"/>
    <property type="match status" value="1"/>
</dbReference>
<feature type="domain" description="Sporulation stage II protein D amidase enhancer LytB N-terminal" evidence="2">
    <location>
        <begin position="65"/>
        <end position="151"/>
    </location>
</feature>
<dbReference type="InterPro" id="IPR013693">
    <property type="entry name" value="SpoIID/LytB_N"/>
</dbReference>
<feature type="transmembrane region" description="Helical" evidence="1">
    <location>
        <begin position="7"/>
        <end position="24"/>
    </location>
</feature>
<name>A0A4R3T9Y1_9FIRM</name>
<protein>
    <submittedName>
        <fullName evidence="3">Stage II sporulation protein D</fullName>
    </submittedName>
</protein>
<dbReference type="EMBL" id="SMBP01000017">
    <property type="protein sequence ID" value="TCU57657.1"/>
    <property type="molecule type" value="Genomic_DNA"/>
</dbReference>
<keyword evidence="4" id="KW-1185">Reference proteome</keyword>
<accession>A0A4R3T9Y1</accession>
<dbReference type="PANTHER" id="PTHR30032">
    <property type="entry name" value="N-ACETYLMURAMOYL-L-ALANINE AMIDASE-RELATED"/>
    <property type="match status" value="1"/>
</dbReference>
<evidence type="ECO:0000256" key="1">
    <source>
        <dbReference type="SAM" id="Phobius"/>
    </source>
</evidence>
<dbReference type="RefSeq" id="WP_008690976.1">
    <property type="nucleotide sequence ID" value="NZ_AP024510.1"/>
</dbReference>
<keyword evidence="1" id="KW-0812">Transmembrane</keyword>
<proteinExistence type="predicted"/>
<dbReference type="AlphaFoldDB" id="A0A4R3T9Y1"/>
<comment type="caution">
    <text evidence="3">The sequence shown here is derived from an EMBL/GenBank/DDBJ whole genome shotgun (WGS) entry which is preliminary data.</text>
</comment>
<dbReference type="InterPro" id="IPR051922">
    <property type="entry name" value="Bact_Sporulation_Assoc"/>
</dbReference>
<reference evidence="3 4" key="1">
    <citation type="submission" date="2019-03" db="EMBL/GenBank/DDBJ databases">
        <title>Genomic Encyclopedia of Type Strains, Phase IV (KMG-IV): sequencing the most valuable type-strain genomes for metagenomic binning, comparative biology and taxonomic classification.</title>
        <authorList>
            <person name="Goeker M."/>
        </authorList>
    </citation>
    <scope>NUCLEOTIDE SEQUENCE [LARGE SCALE GENOMIC DNA]</scope>
    <source>
        <strain evidence="3 4">DSM 29481</strain>
    </source>
</reference>
<dbReference type="GO" id="GO:0030435">
    <property type="term" value="P:sporulation resulting in formation of a cellular spore"/>
    <property type="evidence" value="ECO:0007669"/>
    <property type="project" value="InterPro"/>
</dbReference>
<sequence length="312" mass="35372">MKETCKAVALVLSIIVIFYLWLHIGDGKQSSLKWQTQEEKSFTAEKQKESKKKVHVVRQDGSELHLAMDDYLRGVIASEMSASFEMEALKAQCVAARTFVIRRGLEVDDTTQTQVYHDDKQLKQIWGASYAKYSKRIKQAVKETSGEILTYQGKPISAVFFSGSCGKTANAEEYWESKTPYLRSVDSHWDKKEKGYEKTVTIDSNTFHTKLGFQNPVSEISEPLRYASGYVKSIKIDGITFSGRSIREKLNLRSSCFTIKKTGDAYRITTKGYGHGLGMSQYGAQGMALEGKSYQEILHHYYTDVKIEKKDV</sequence>
<organism evidence="3 4">
    <name type="scientific">Longicatena caecimuris</name>
    <dbReference type="NCBI Taxonomy" id="1796635"/>
    <lineage>
        <taxon>Bacteria</taxon>
        <taxon>Bacillati</taxon>
        <taxon>Bacillota</taxon>
        <taxon>Erysipelotrichia</taxon>
        <taxon>Erysipelotrichales</taxon>
        <taxon>Erysipelotrichaceae</taxon>
        <taxon>Longicatena</taxon>
    </lineage>
</organism>
<gene>
    <name evidence="3" type="ORF">EDD61_11744</name>
</gene>
<dbReference type="Pfam" id="PF08486">
    <property type="entry name" value="SpoIID"/>
    <property type="match status" value="1"/>
</dbReference>
<dbReference type="NCBIfam" id="TIGR02669">
    <property type="entry name" value="SpoIID_LytB"/>
    <property type="match status" value="1"/>
</dbReference>
<dbReference type="Proteomes" id="UP000295773">
    <property type="component" value="Unassembled WGS sequence"/>
</dbReference>
<dbReference type="GeneID" id="73794286"/>
<keyword evidence="1" id="KW-1133">Transmembrane helix</keyword>
<dbReference type="PANTHER" id="PTHR30032:SF4">
    <property type="entry name" value="AMIDASE ENHANCER"/>
    <property type="match status" value="1"/>
</dbReference>
<dbReference type="InterPro" id="IPR013486">
    <property type="entry name" value="SpoIID/LytB"/>
</dbReference>
<evidence type="ECO:0000259" key="2">
    <source>
        <dbReference type="Pfam" id="PF08486"/>
    </source>
</evidence>
<keyword evidence="1" id="KW-0472">Membrane</keyword>
<dbReference type="GO" id="GO:0030288">
    <property type="term" value="C:outer membrane-bounded periplasmic space"/>
    <property type="evidence" value="ECO:0007669"/>
    <property type="project" value="TreeGrafter"/>
</dbReference>
<evidence type="ECO:0000313" key="4">
    <source>
        <dbReference type="Proteomes" id="UP000295773"/>
    </source>
</evidence>